<evidence type="ECO:0000313" key="3">
    <source>
        <dbReference type="EMBL" id="MBB1068739.1"/>
    </source>
</evidence>
<dbReference type="InterPro" id="IPR012338">
    <property type="entry name" value="Beta-lactam/transpept-like"/>
</dbReference>
<dbReference type="PANTHER" id="PTHR43283">
    <property type="entry name" value="BETA-LACTAMASE-RELATED"/>
    <property type="match status" value="1"/>
</dbReference>
<dbReference type="PANTHER" id="PTHR43283:SF11">
    <property type="entry name" value="BETA-LACTAMASE-RELATED DOMAIN-CONTAINING PROTEIN"/>
    <property type="match status" value="1"/>
</dbReference>
<keyword evidence="4" id="KW-1185">Reference proteome</keyword>
<accession>A0A7W3TQ02</accession>
<feature type="domain" description="Beta-lactamase-related" evidence="2">
    <location>
        <begin position="12"/>
        <end position="321"/>
    </location>
</feature>
<reference evidence="3 4" key="1">
    <citation type="submission" date="2020-07" db="EMBL/GenBank/DDBJ databases">
        <title>Description of Limosilactobacillus balticus sp. nov., Limosilactobacillus agrestis sp. nov., Limosilactobacillus albertensis sp. nov., Limosilactobacillus rudii sp. nov., Limosilactobacillus fastidiosus sp. nov., five novel Limosilactobacillus species isolated from the vertebrate gastrointestinal tract, and proposal of 6 subspecies of Limosilactobacillus reuteri adapted to the gastrointestinal tract of specific vertebrate hosts.</title>
        <authorList>
            <person name="Li F."/>
            <person name="Cheng C."/>
            <person name="Zheng J."/>
            <person name="Quevedo R.M."/>
            <person name="Li J."/>
            <person name="Roos S."/>
            <person name="Gaenzle M.G."/>
            <person name="Walter J."/>
        </authorList>
    </citation>
    <scope>NUCLEOTIDE SEQUENCE [LARGE SCALE GENOMIC DNA]</scope>
    <source>
        <strain evidence="3 4">RRLNB_1_1</strain>
    </source>
</reference>
<comment type="caution">
    <text evidence="3">The sequence shown here is derived from an EMBL/GenBank/DDBJ whole genome shotgun (WGS) entry which is preliminary data.</text>
</comment>
<proteinExistence type="predicted"/>
<keyword evidence="1" id="KW-0378">Hydrolase</keyword>
<protein>
    <submittedName>
        <fullName evidence="3">Beta-lactamase family protein</fullName>
    </submittedName>
</protein>
<evidence type="ECO:0000313" key="4">
    <source>
        <dbReference type="Proteomes" id="UP000518316"/>
    </source>
</evidence>
<dbReference type="Pfam" id="PF00144">
    <property type="entry name" value="Beta-lactamase"/>
    <property type="match status" value="1"/>
</dbReference>
<dbReference type="EMBL" id="JACIVC010000024">
    <property type="protein sequence ID" value="MBB1068739.1"/>
    <property type="molecule type" value="Genomic_DNA"/>
</dbReference>
<organism evidence="3 4">
    <name type="scientific">Limosilactobacillus albertensis</name>
    <dbReference type="NCBI Taxonomy" id="2759752"/>
    <lineage>
        <taxon>Bacteria</taxon>
        <taxon>Bacillati</taxon>
        <taxon>Bacillota</taxon>
        <taxon>Bacilli</taxon>
        <taxon>Lactobacillales</taxon>
        <taxon>Lactobacillaceae</taxon>
        <taxon>Limosilactobacillus</taxon>
    </lineage>
</organism>
<sequence length="341" mass="38300">MNKYDLTITKLHQMVKEGIVPGVSYLIFDHNDTIKEVTGMAQVYPDVAKLKSNMLYDVASLTKVVGTVPVIAMLVQEGKIGLDDPVTKYLPEFSDGRPTIRNLLTHTSGIAGYIPHRNELSAAELKKAFLTRMHVEDSLNRQIKYADVNYLYLGWIIERICNDPVQKVITDRVLKPLNMPTATFTPDPAKCVPTEIQAKRGIIKGETHDPKGYILGEHCGCAGLFASLEDLTIFGRALIETNLNNLLSSAMIDAFFKDQTRIPGPHTRSLGWKLFHAQSPDHHLLISHTGFTGTWMILDRQTDQGFIVLTNRVHPSAKNQEYLDARDNLFAIYLNEKEKTL</sequence>
<gene>
    <name evidence="3" type="ORF">H5S40_00820</name>
</gene>
<dbReference type="RefSeq" id="WP_182597495.1">
    <property type="nucleotide sequence ID" value="NZ_JACIVC010000024.1"/>
</dbReference>
<dbReference type="Gene3D" id="3.40.710.10">
    <property type="entry name" value="DD-peptidase/beta-lactamase superfamily"/>
    <property type="match status" value="1"/>
</dbReference>
<name>A0A7W3TQ02_9LACO</name>
<evidence type="ECO:0000256" key="1">
    <source>
        <dbReference type="ARBA" id="ARBA00022801"/>
    </source>
</evidence>
<dbReference type="InterPro" id="IPR050789">
    <property type="entry name" value="Diverse_Enzym_Activities"/>
</dbReference>
<dbReference type="AlphaFoldDB" id="A0A7W3TQ02"/>
<dbReference type="GO" id="GO:0016787">
    <property type="term" value="F:hydrolase activity"/>
    <property type="evidence" value="ECO:0007669"/>
    <property type="project" value="UniProtKB-KW"/>
</dbReference>
<evidence type="ECO:0000259" key="2">
    <source>
        <dbReference type="Pfam" id="PF00144"/>
    </source>
</evidence>
<dbReference type="SUPFAM" id="SSF56601">
    <property type="entry name" value="beta-lactamase/transpeptidase-like"/>
    <property type="match status" value="1"/>
</dbReference>
<dbReference type="InterPro" id="IPR001466">
    <property type="entry name" value="Beta-lactam-related"/>
</dbReference>
<dbReference type="Proteomes" id="UP000518316">
    <property type="component" value="Unassembled WGS sequence"/>
</dbReference>